<dbReference type="Gene3D" id="1.25.40.10">
    <property type="entry name" value="Tetratricopeptide repeat domain"/>
    <property type="match status" value="1"/>
</dbReference>
<dbReference type="AlphaFoldDB" id="A0ABD3EHT1"/>
<name>A0ABD3EHT1_9LAMI</name>
<dbReference type="InterPro" id="IPR011990">
    <property type="entry name" value="TPR-like_helical_dom_sf"/>
</dbReference>
<proteinExistence type="inferred from homology"/>
<dbReference type="Pfam" id="PF12854">
    <property type="entry name" value="PPR_1"/>
    <property type="match status" value="1"/>
</dbReference>
<evidence type="ECO:0000256" key="1">
    <source>
        <dbReference type="ARBA" id="ARBA00007626"/>
    </source>
</evidence>
<feature type="repeat" description="PPR" evidence="3">
    <location>
        <begin position="171"/>
        <end position="205"/>
    </location>
</feature>
<dbReference type="InterPro" id="IPR050872">
    <property type="entry name" value="PPR_P_subfamily"/>
</dbReference>
<evidence type="ECO:0000313" key="4">
    <source>
        <dbReference type="EMBL" id="KAL3653968.1"/>
    </source>
</evidence>
<comment type="similarity">
    <text evidence="1">Belongs to the PPR family. P subfamily.</text>
</comment>
<dbReference type="InterPro" id="IPR002885">
    <property type="entry name" value="PPR_rpt"/>
</dbReference>
<dbReference type="Proteomes" id="UP001632038">
    <property type="component" value="Unassembled WGS sequence"/>
</dbReference>
<dbReference type="PANTHER" id="PTHR46128">
    <property type="entry name" value="MITOCHONDRIAL GROUP I INTRON SPLICING FACTOR CCM1"/>
    <property type="match status" value="1"/>
</dbReference>
<reference evidence="5" key="1">
    <citation type="journal article" date="2024" name="IScience">
        <title>Strigolactones Initiate the Formation of Haustorium-like Structures in Castilleja.</title>
        <authorList>
            <person name="Buerger M."/>
            <person name="Peterson D."/>
            <person name="Chory J."/>
        </authorList>
    </citation>
    <scope>NUCLEOTIDE SEQUENCE [LARGE SCALE GENOMIC DNA]</scope>
</reference>
<gene>
    <name evidence="4" type="ORF">CASFOL_003649</name>
</gene>
<evidence type="ECO:0000256" key="3">
    <source>
        <dbReference type="PROSITE-ProRule" id="PRU00708"/>
    </source>
</evidence>
<evidence type="ECO:0008006" key="6">
    <source>
        <dbReference type="Google" id="ProtNLM"/>
    </source>
</evidence>
<accession>A0ABD3EHT1</accession>
<protein>
    <recommendedName>
        <fullName evidence="6">Pentatricopeptide repeat-containing protein</fullName>
    </recommendedName>
</protein>
<sequence length="223" mass="25427">MKMKAILLRQFIKPSPNCYGSIFSRHSSLFPFSVFRCFCAKTVSKCNSLDKIQNINVLHDALCLYDSMSRMRPRVVNLKEYSAAINLFNDISCNLGVSVDDCTMNIAIKCYCLSNRVDYGFSILGWFFKLGFVPDVLTYDSLLKGLFGEKKISEAQGLFRKMVEEELCELSVVTYGTVIDGLCNDDNTQMAIEMLRVMENWSCKPDTDVYNIVIKDLCYDEMS</sequence>
<evidence type="ECO:0000256" key="2">
    <source>
        <dbReference type="ARBA" id="ARBA00022737"/>
    </source>
</evidence>
<dbReference type="PROSITE" id="PS51375">
    <property type="entry name" value="PPR"/>
    <property type="match status" value="2"/>
</dbReference>
<keyword evidence="2" id="KW-0677">Repeat</keyword>
<dbReference type="Pfam" id="PF13041">
    <property type="entry name" value="PPR_2"/>
    <property type="match status" value="1"/>
</dbReference>
<feature type="repeat" description="PPR" evidence="3">
    <location>
        <begin position="135"/>
        <end position="169"/>
    </location>
</feature>
<comment type="caution">
    <text evidence="4">The sequence shown here is derived from an EMBL/GenBank/DDBJ whole genome shotgun (WGS) entry which is preliminary data.</text>
</comment>
<organism evidence="4 5">
    <name type="scientific">Castilleja foliolosa</name>
    <dbReference type="NCBI Taxonomy" id="1961234"/>
    <lineage>
        <taxon>Eukaryota</taxon>
        <taxon>Viridiplantae</taxon>
        <taxon>Streptophyta</taxon>
        <taxon>Embryophyta</taxon>
        <taxon>Tracheophyta</taxon>
        <taxon>Spermatophyta</taxon>
        <taxon>Magnoliopsida</taxon>
        <taxon>eudicotyledons</taxon>
        <taxon>Gunneridae</taxon>
        <taxon>Pentapetalae</taxon>
        <taxon>asterids</taxon>
        <taxon>lamiids</taxon>
        <taxon>Lamiales</taxon>
        <taxon>Orobanchaceae</taxon>
        <taxon>Pedicularideae</taxon>
        <taxon>Castillejinae</taxon>
        <taxon>Castilleja</taxon>
    </lineage>
</organism>
<dbReference type="NCBIfam" id="TIGR00756">
    <property type="entry name" value="PPR"/>
    <property type="match status" value="1"/>
</dbReference>
<keyword evidence="5" id="KW-1185">Reference proteome</keyword>
<dbReference type="EMBL" id="JAVIJP010000005">
    <property type="protein sequence ID" value="KAL3653968.1"/>
    <property type="molecule type" value="Genomic_DNA"/>
</dbReference>
<evidence type="ECO:0000313" key="5">
    <source>
        <dbReference type="Proteomes" id="UP001632038"/>
    </source>
</evidence>
<dbReference type="PANTHER" id="PTHR46128:SF358">
    <property type="entry name" value="TETRATRICOPEPTIDE REPEAT (TPR)-LIKE SUPERFAMILY PROTEIN"/>
    <property type="match status" value="1"/>
</dbReference>